<dbReference type="InterPro" id="IPR047057">
    <property type="entry name" value="MerR_fam"/>
</dbReference>
<dbReference type="GO" id="GO:0003700">
    <property type="term" value="F:DNA-binding transcription factor activity"/>
    <property type="evidence" value="ECO:0007669"/>
    <property type="project" value="InterPro"/>
</dbReference>
<dbReference type="RefSeq" id="WP_193953902.1">
    <property type="nucleotide sequence ID" value="NZ_JADEYS010000013.1"/>
</dbReference>
<dbReference type="PANTHER" id="PTHR30204:SF97">
    <property type="entry name" value="MERR FAMILY REGULATORY PROTEIN"/>
    <property type="match status" value="1"/>
</dbReference>
<feature type="domain" description="HTH merR-type" evidence="2">
    <location>
        <begin position="1"/>
        <end position="69"/>
    </location>
</feature>
<comment type="caution">
    <text evidence="3">The sequence shown here is derived from an EMBL/GenBank/DDBJ whole genome shotgun (WGS) entry which is preliminary data.</text>
</comment>
<sequence length="389" mass="44188">MYRISELAEQVGLSRTTLLYYEKLGLIEGKRLSNGYRIYSEYDIQRLRLIQQLHAGGLTLNECKACLNARIDREVLLNRLSQLDDEIAEKQKARCLLSALLGEKGHKEWHETIDRVAPDAHLDWLIKQGFNEKEALRLKWLSKNMNEHERYMADFLRVYEALDRWGPGSDAETLKALSKIPFTPKKILEVGCGNGVATFVLAEQSEAQITAVDNDAPALARLVERAKEVGVDHKVMTSCASMMDLPFKAASFDVIWSEGSAYIMGVTKALNEWKTLLEDGGVLVFSDLVWLTNSPSEEVAAYWEKAYPEMATVDERVKQSETEGYEVVGSFTLNEEAWTAYFEPLQARVNSIKDKMIGSPALKDIEEELAICHQYPDEFGYQMFVLRRV</sequence>
<reference evidence="3" key="1">
    <citation type="submission" date="2020-10" db="EMBL/GenBank/DDBJ databases">
        <title>Bacterium isolated from coastal waters sediment.</title>
        <authorList>
            <person name="Chen R.-J."/>
            <person name="Lu D.-C."/>
            <person name="Zhu K.-L."/>
            <person name="Du Z.-J."/>
        </authorList>
    </citation>
    <scope>NUCLEOTIDE SEQUENCE</scope>
    <source>
        <strain evidence="3">N1Y112</strain>
    </source>
</reference>
<evidence type="ECO:0000313" key="4">
    <source>
        <dbReference type="Proteomes" id="UP000640333"/>
    </source>
</evidence>
<gene>
    <name evidence="3" type="ORF">IOQ59_13525</name>
</gene>
<evidence type="ECO:0000313" key="3">
    <source>
        <dbReference type="EMBL" id="MBE9398277.1"/>
    </source>
</evidence>
<dbReference type="CDD" id="cd02440">
    <property type="entry name" value="AdoMet_MTases"/>
    <property type="match status" value="1"/>
</dbReference>
<organism evidence="3 4">
    <name type="scientific">Pontibacterium sinense</name>
    <dbReference type="NCBI Taxonomy" id="2781979"/>
    <lineage>
        <taxon>Bacteria</taxon>
        <taxon>Pseudomonadati</taxon>
        <taxon>Pseudomonadota</taxon>
        <taxon>Gammaproteobacteria</taxon>
        <taxon>Oceanospirillales</taxon>
        <taxon>Oceanospirillaceae</taxon>
        <taxon>Pontibacterium</taxon>
    </lineage>
</organism>
<dbReference type="PRINTS" id="PR00040">
    <property type="entry name" value="HTHMERR"/>
</dbReference>
<dbReference type="SUPFAM" id="SSF53335">
    <property type="entry name" value="S-adenosyl-L-methionine-dependent methyltransferases"/>
    <property type="match status" value="1"/>
</dbReference>
<accession>A0A8J7FQQ9</accession>
<dbReference type="Gene3D" id="3.40.50.150">
    <property type="entry name" value="Vaccinia Virus protein VP39"/>
    <property type="match status" value="1"/>
</dbReference>
<protein>
    <submittedName>
        <fullName evidence="3">MerR family transcriptional regulator</fullName>
    </submittedName>
</protein>
<dbReference type="PROSITE" id="PS50937">
    <property type="entry name" value="HTH_MERR_2"/>
    <property type="match status" value="1"/>
</dbReference>
<dbReference type="InterPro" id="IPR000551">
    <property type="entry name" value="MerR-type_HTH_dom"/>
</dbReference>
<dbReference type="Pfam" id="PF13411">
    <property type="entry name" value="MerR_1"/>
    <property type="match status" value="1"/>
</dbReference>
<proteinExistence type="predicted"/>
<evidence type="ECO:0000256" key="1">
    <source>
        <dbReference type="ARBA" id="ARBA00023125"/>
    </source>
</evidence>
<dbReference type="AlphaFoldDB" id="A0A8J7FQQ9"/>
<dbReference type="CDD" id="cd04789">
    <property type="entry name" value="HTH_Cfa"/>
    <property type="match status" value="1"/>
</dbReference>
<dbReference type="SMART" id="SM00422">
    <property type="entry name" value="HTH_MERR"/>
    <property type="match status" value="1"/>
</dbReference>
<keyword evidence="1" id="KW-0238">DNA-binding</keyword>
<dbReference type="SUPFAM" id="SSF46955">
    <property type="entry name" value="Putative DNA-binding domain"/>
    <property type="match status" value="1"/>
</dbReference>
<dbReference type="InterPro" id="IPR009061">
    <property type="entry name" value="DNA-bd_dom_put_sf"/>
</dbReference>
<dbReference type="Gene3D" id="1.10.1660.10">
    <property type="match status" value="1"/>
</dbReference>
<dbReference type="GO" id="GO:0003677">
    <property type="term" value="F:DNA binding"/>
    <property type="evidence" value="ECO:0007669"/>
    <property type="project" value="UniProtKB-KW"/>
</dbReference>
<keyword evidence="4" id="KW-1185">Reference proteome</keyword>
<dbReference type="InterPro" id="IPR041698">
    <property type="entry name" value="Methyltransf_25"/>
</dbReference>
<dbReference type="PANTHER" id="PTHR30204">
    <property type="entry name" value="REDOX-CYCLING DRUG-SENSING TRANSCRIPTIONAL ACTIVATOR SOXR"/>
    <property type="match status" value="1"/>
</dbReference>
<name>A0A8J7FQQ9_9GAMM</name>
<dbReference type="EMBL" id="JADEYS010000013">
    <property type="protein sequence ID" value="MBE9398277.1"/>
    <property type="molecule type" value="Genomic_DNA"/>
</dbReference>
<dbReference type="Pfam" id="PF13649">
    <property type="entry name" value="Methyltransf_25"/>
    <property type="match status" value="1"/>
</dbReference>
<dbReference type="Proteomes" id="UP000640333">
    <property type="component" value="Unassembled WGS sequence"/>
</dbReference>
<dbReference type="InterPro" id="IPR029063">
    <property type="entry name" value="SAM-dependent_MTases_sf"/>
</dbReference>
<evidence type="ECO:0000259" key="2">
    <source>
        <dbReference type="PROSITE" id="PS50937"/>
    </source>
</evidence>